<evidence type="ECO:0000256" key="2">
    <source>
        <dbReference type="ARBA" id="ARBA00022842"/>
    </source>
</evidence>
<dbReference type="GO" id="GO:0016787">
    <property type="term" value="F:hydrolase activity"/>
    <property type="evidence" value="ECO:0007669"/>
    <property type="project" value="UniProtKB-KW"/>
</dbReference>
<dbReference type="PANTHER" id="PTHR46470">
    <property type="entry name" value="N-ACYLNEURAMINATE-9-PHOSPHATASE"/>
    <property type="match status" value="1"/>
</dbReference>
<dbReference type="RefSeq" id="WP_230757434.1">
    <property type="nucleotide sequence ID" value="NZ_JAINWA010000003.1"/>
</dbReference>
<keyword evidence="2" id="KW-0460">Magnesium</keyword>
<dbReference type="InterPro" id="IPR051400">
    <property type="entry name" value="HAD-like_hydrolase"/>
</dbReference>
<reference evidence="3" key="1">
    <citation type="submission" date="2021-08" db="EMBL/GenBank/DDBJ databases">
        <title>Comparative analyses of Brucepasteria parasyntrophica and Teretinema zuelzerae.</title>
        <authorList>
            <person name="Song Y."/>
            <person name="Brune A."/>
        </authorList>
    </citation>
    <scope>NUCLEOTIDE SEQUENCE</scope>
    <source>
        <strain evidence="3">DSM 1903</strain>
    </source>
</reference>
<dbReference type="Proteomes" id="UP001198163">
    <property type="component" value="Unassembled WGS sequence"/>
</dbReference>
<organism evidence="3 4">
    <name type="scientific">Teretinema zuelzerae</name>
    <dbReference type="NCBI Taxonomy" id="156"/>
    <lineage>
        <taxon>Bacteria</taxon>
        <taxon>Pseudomonadati</taxon>
        <taxon>Spirochaetota</taxon>
        <taxon>Spirochaetia</taxon>
        <taxon>Spirochaetales</taxon>
        <taxon>Treponemataceae</taxon>
        <taxon>Teretinema</taxon>
    </lineage>
</organism>
<dbReference type="SFLD" id="SFLDG01129">
    <property type="entry name" value="C1.5:_HAD__Beta-PGM__Phosphata"/>
    <property type="match status" value="1"/>
</dbReference>
<dbReference type="InterPro" id="IPR023214">
    <property type="entry name" value="HAD_sf"/>
</dbReference>
<sequence length="218" mass="24459">MRIYKIPEQISCIIFDIDSTLYTHGEYAREQVDIQIRRFADLRGMSAEEGRTLVADFRAEYERTNGKKISLGNALTHFGIPIEESIRWREELIDPGLFLVRDLRLRRTLEQLGGSCYLAAVTNNPVKPARATLEALQVQDLFKTLIGLDTTKVSKPHAKPFLMAAEAAGAEPERCLSVGDRYDIDIALPLELGMGGILVDGVEDVYGIPDLLPRRESR</sequence>
<evidence type="ECO:0000313" key="4">
    <source>
        <dbReference type="Proteomes" id="UP001198163"/>
    </source>
</evidence>
<dbReference type="Pfam" id="PF00702">
    <property type="entry name" value="Hydrolase"/>
    <property type="match status" value="1"/>
</dbReference>
<comment type="caution">
    <text evidence="3">The sequence shown here is derived from an EMBL/GenBank/DDBJ whole genome shotgun (WGS) entry which is preliminary data.</text>
</comment>
<evidence type="ECO:0000256" key="1">
    <source>
        <dbReference type="ARBA" id="ARBA00022801"/>
    </source>
</evidence>
<dbReference type="SFLD" id="SFLDS00003">
    <property type="entry name" value="Haloacid_Dehalogenase"/>
    <property type="match status" value="1"/>
</dbReference>
<name>A0AAE3EJ90_9SPIR</name>
<keyword evidence="1 3" id="KW-0378">Hydrolase</keyword>
<dbReference type="InterPro" id="IPR036412">
    <property type="entry name" value="HAD-like_sf"/>
</dbReference>
<accession>A0AAE3EJ90</accession>
<protein>
    <submittedName>
        <fullName evidence="3">HAD family hydrolase</fullName>
    </submittedName>
</protein>
<dbReference type="EMBL" id="JAINWA010000003">
    <property type="protein sequence ID" value="MCD1655734.1"/>
    <property type="molecule type" value="Genomic_DNA"/>
</dbReference>
<dbReference type="SUPFAM" id="SSF56784">
    <property type="entry name" value="HAD-like"/>
    <property type="match status" value="1"/>
</dbReference>
<evidence type="ECO:0000313" key="3">
    <source>
        <dbReference type="EMBL" id="MCD1655734.1"/>
    </source>
</evidence>
<keyword evidence="4" id="KW-1185">Reference proteome</keyword>
<dbReference type="Gene3D" id="3.40.50.1000">
    <property type="entry name" value="HAD superfamily/HAD-like"/>
    <property type="match status" value="1"/>
</dbReference>
<dbReference type="Gene3D" id="1.20.120.710">
    <property type="entry name" value="Haloacid dehalogenase hydrolase-like domain"/>
    <property type="match status" value="1"/>
</dbReference>
<dbReference type="AlphaFoldDB" id="A0AAE3EJ90"/>
<gene>
    <name evidence="3" type="ORF">K7J14_13640</name>
</gene>
<proteinExistence type="predicted"/>